<dbReference type="SUPFAM" id="SSF56601">
    <property type="entry name" value="beta-lactamase/transpeptidase-like"/>
    <property type="match status" value="1"/>
</dbReference>
<evidence type="ECO:0000259" key="1">
    <source>
        <dbReference type="Pfam" id="PF00144"/>
    </source>
</evidence>
<reference evidence="2 3" key="1">
    <citation type="submission" date="2019-06" db="EMBL/GenBank/DDBJ databases">
        <title>Sequencing the genomes of 1000 actinobacteria strains.</title>
        <authorList>
            <person name="Klenk H.-P."/>
        </authorList>
    </citation>
    <scope>NUCLEOTIDE SEQUENCE [LARGE SCALE GENOMIC DNA]</scope>
    <source>
        <strain evidence="2 3">DSM 19828</strain>
    </source>
</reference>
<feature type="domain" description="Beta-lactamase-related" evidence="1">
    <location>
        <begin position="38"/>
        <end position="315"/>
    </location>
</feature>
<dbReference type="InterPro" id="IPR001466">
    <property type="entry name" value="Beta-lactam-related"/>
</dbReference>
<dbReference type="Pfam" id="PF00144">
    <property type="entry name" value="Beta-lactamase"/>
    <property type="match status" value="1"/>
</dbReference>
<sequence length="497" mass="54449">MTHAIAFPTAPPSSVGVDAAGIHRFVDATERAGCDLHSLMIAREGKLIAQGHWSPYTADRVHLLYSCSKMFTATAVGLLVDAGELDLRDRVLEKLPWWLLKTDRSRIDPAWFDVTIAHCLSMTVGHDDDAWRRGTEGAFAADGKPADVDWIDLILRTRLDHEPGSTFAYNQVATYLLSRVVAHVSGEGLLPYLRPRLLDPLGIGRVITQTDAAGNALGFTGIHAATDALLKLAQLYLDEGVWRGDRILSADWVRRARVPFGPSNRDPQADPDWDQGYGFGLWCARHGYRGDGAFGQFAIVLPQQRTVVAMTAETVDMQRILDLLWEHVLPAIDRPGDPEADATLADRLSTLTLDIDEVGPFDAPAGEHRWVRAELIGAQVDPYSGAGRFPEHWSDATVSVADGRTTVALEARVGAFELTVTAATWTQTTWTFPHGASMPVLARGGWQTPTRFVADVIAIESPHRFRFVADAETGTFDLGWRLPPLTGTEPALLAPRT</sequence>
<proteinExistence type="predicted"/>
<comment type="caution">
    <text evidence="2">The sequence shown here is derived from an EMBL/GenBank/DDBJ whole genome shotgun (WGS) entry which is preliminary data.</text>
</comment>
<dbReference type="RefSeq" id="WP_141928092.1">
    <property type="nucleotide sequence ID" value="NZ_BAABCI010000034.1"/>
</dbReference>
<gene>
    <name evidence="2" type="ORF">FB459_1673</name>
</gene>
<dbReference type="InterPro" id="IPR012338">
    <property type="entry name" value="Beta-lactam/transpept-like"/>
</dbReference>
<evidence type="ECO:0000313" key="2">
    <source>
        <dbReference type="EMBL" id="TQJ14226.1"/>
    </source>
</evidence>
<dbReference type="Gene3D" id="3.40.710.10">
    <property type="entry name" value="DD-peptidase/beta-lactamase superfamily"/>
    <property type="match status" value="1"/>
</dbReference>
<keyword evidence="3" id="KW-1185">Reference proteome</keyword>
<accession>A0A542EG57</accession>
<dbReference type="EMBL" id="VFMO01000001">
    <property type="protein sequence ID" value="TQJ14226.1"/>
    <property type="molecule type" value="Genomic_DNA"/>
</dbReference>
<dbReference type="InterPro" id="IPR050789">
    <property type="entry name" value="Diverse_Enzym_Activities"/>
</dbReference>
<dbReference type="AlphaFoldDB" id="A0A542EG57"/>
<organism evidence="2 3">
    <name type="scientific">Yimella lutea</name>
    <dbReference type="NCBI Taxonomy" id="587872"/>
    <lineage>
        <taxon>Bacteria</taxon>
        <taxon>Bacillati</taxon>
        <taxon>Actinomycetota</taxon>
        <taxon>Actinomycetes</taxon>
        <taxon>Micrococcales</taxon>
        <taxon>Dermacoccaceae</taxon>
        <taxon>Yimella</taxon>
    </lineage>
</organism>
<dbReference type="PANTHER" id="PTHR43283">
    <property type="entry name" value="BETA-LACTAMASE-RELATED"/>
    <property type="match status" value="1"/>
</dbReference>
<protein>
    <submittedName>
        <fullName evidence="2">CubicO group peptidase (Beta-lactamase class C family)</fullName>
    </submittedName>
</protein>
<name>A0A542EG57_9MICO</name>
<dbReference type="OrthoDB" id="9773047at2"/>
<evidence type="ECO:0000313" key="3">
    <source>
        <dbReference type="Proteomes" id="UP000320806"/>
    </source>
</evidence>
<dbReference type="PANTHER" id="PTHR43283:SF7">
    <property type="entry name" value="BETA-LACTAMASE-RELATED DOMAIN-CONTAINING PROTEIN"/>
    <property type="match status" value="1"/>
</dbReference>
<dbReference type="Proteomes" id="UP000320806">
    <property type="component" value="Unassembled WGS sequence"/>
</dbReference>